<keyword evidence="12" id="KW-0413">Isomerase</keyword>
<evidence type="ECO:0000256" key="1">
    <source>
        <dbReference type="ARBA" id="ARBA00022485"/>
    </source>
</evidence>
<evidence type="ECO:0000256" key="6">
    <source>
        <dbReference type="ARBA" id="ARBA00022806"/>
    </source>
</evidence>
<evidence type="ECO:0000256" key="2">
    <source>
        <dbReference type="ARBA" id="ARBA00022723"/>
    </source>
</evidence>
<evidence type="ECO:0000259" key="14">
    <source>
        <dbReference type="PROSITE" id="PS51193"/>
    </source>
</evidence>
<keyword evidence="16" id="KW-1185">Reference proteome</keyword>
<dbReference type="GO" id="GO:0003677">
    <property type="term" value="F:DNA binding"/>
    <property type="evidence" value="ECO:0007669"/>
    <property type="project" value="UniProtKB-KW"/>
</dbReference>
<comment type="caution">
    <text evidence="15">The sequence shown here is derived from an EMBL/GenBank/DDBJ whole genome shotgun (WGS) entry which is preliminary data.</text>
</comment>
<dbReference type="InterPro" id="IPR027417">
    <property type="entry name" value="P-loop_NTPase"/>
</dbReference>
<keyword evidence="7" id="KW-0067">ATP-binding</keyword>
<keyword evidence="8" id="KW-0408">Iron</keyword>
<accession>A0A7W4WEQ7</accession>
<evidence type="ECO:0000256" key="11">
    <source>
        <dbReference type="ARBA" id="ARBA00023204"/>
    </source>
</evidence>
<feature type="domain" description="Helicase ATP-binding" evidence="14">
    <location>
        <begin position="201"/>
        <end position="456"/>
    </location>
</feature>
<dbReference type="Proteomes" id="UP000535937">
    <property type="component" value="Unassembled WGS sequence"/>
</dbReference>
<dbReference type="InterPro" id="IPR045028">
    <property type="entry name" value="DinG/Rad3-like"/>
</dbReference>
<dbReference type="SMART" id="SM00488">
    <property type="entry name" value="DEXDc2"/>
    <property type="match status" value="1"/>
</dbReference>
<dbReference type="GO" id="GO:0003678">
    <property type="term" value="F:DNA helicase activity"/>
    <property type="evidence" value="ECO:0007669"/>
    <property type="project" value="InterPro"/>
</dbReference>
<dbReference type="PANTHER" id="PTHR11472">
    <property type="entry name" value="DNA REPAIR DEAD HELICASE RAD3/XP-D SUBFAMILY MEMBER"/>
    <property type="match status" value="1"/>
</dbReference>
<dbReference type="AlphaFoldDB" id="A0A7W4WEQ7"/>
<dbReference type="SMART" id="SM00491">
    <property type="entry name" value="HELICc2"/>
    <property type="match status" value="1"/>
</dbReference>
<organism evidence="15 16">
    <name type="scientific">Microbulbifer rhizosphaerae</name>
    <dbReference type="NCBI Taxonomy" id="1562603"/>
    <lineage>
        <taxon>Bacteria</taxon>
        <taxon>Pseudomonadati</taxon>
        <taxon>Pseudomonadota</taxon>
        <taxon>Gammaproteobacteria</taxon>
        <taxon>Cellvibrionales</taxon>
        <taxon>Microbulbiferaceae</taxon>
        <taxon>Microbulbifer</taxon>
    </lineage>
</organism>
<dbReference type="Gene3D" id="1.10.30.20">
    <property type="entry name" value="Bacterial XPD DNA helicase, FeS cluster domain"/>
    <property type="match status" value="1"/>
</dbReference>
<dbReference type="GO" id="GO:0005524">
    <property type="term" value="F:ATP binding"/>
    <property type="evidence" value="ECO:0007669"/>
    <property type="project" value="UniProtKB-KW"/>
</dbReference>
<evidence type="ECO:0000313" key="16">
    <source>
        <dbReference type="Proteomes" id="UP000535937"/>
    </source>
</evidence>
<evidence type="ECO:0000256" key="9">
    <source>
        <dbReference type="ARBA" id="ARBA00023014"/>
    </source>
</evidence>
<dbReference type="Gene3D" id="3.40.50.300">
    <property type="entry name" value="P-loop containing nucleotide triphosphate hydrolases"/>
    <property type="match status" value="2"/>
</dbReference>
<dbReference type="GO" id="GO:0006281">
    <property type="term" value="P:DNA repair"/>
    <property type="evidence" value="ECO:0007669"/>
    <property type="project" value="UniProtKB-KW"/>
</dbReference>
<keyword evidence="2" id="KW-0479">Metal-binding</keyword>
<keyword evidence="3" id="KW-0547">Nucleotide-binding</keyword>
<evidence type="ECO:0000256" key="13">
    <source>
        <dbReference type="ARBA" id="ARBA00038058"/>
    </source>
</evidence>
<dbReference type="Pfam" id="PF13307">
    <property type="entry name" value="Helicase_C_2"/>
    <property type="match status" value="1"/>
</dbReference>
<dbReference type="InterPro" id="IPR014013">
    <property type="entry name" value="Helic_SF1/SF2_ATP-bd_DinG/Rad3"/>
</dbReference>
<proteinExistence type="inferred from homology"/>
<keyword evidence="9" id="KW-0411">Iron-sulfur</keyword>
<reference evidence="15 16" key="1">
    <citation type="submission" date="2020-08" db="EMBL/GenBank/DDBJ databases">
        <title>Genomic Encyclopedia of Type Strains, Phase III (KMG-III): the genomes of soil and plant-associated and newly described type strains.</title>
        <authorList>
            <person name="Whitman W."/>
        </authorList>
    </citation>
    <scope>NUCLEOTIDE SEQUENCE [LARGE SCALE GENOMIC DNA]</scope>
    <source>
        <strain evidence="15 16">CECT 8799</strain>
    </source>
</reference>
<dbReference type="SUPFAM" id="SSF52540">
    <property type="entry name" value="P-loop containing nucleoside triphosphate hydrolases"/>
    <property type="match status" value="1"/>
</dbReference>
<evidence type="ECO:0000256" key="8">
    <source>
        <dbReference type="ARBA" id="ARBA00023004"/>
    </source>
</evidence>
<keyword evidence="11" id="KW-0234">DNA repair</keyword>
<comment type="similarity">
    <text evidence="13">Belongs to the helicase family. DinG subfamily.</text>
</comment>
<name>A0A7W4WEQ7_9GAMM</name>
<dbReference type="PROSITE" id="PS51193">
    <property type="entry name" value="HELICASE_ATP_BIND_2"/>
    <property type="match status" value="1"/>
</dbReference>
<evidence type="ECO:0000256" key="7">
    <source>
        <dbReference type="ARBA" id="ARBA00022840"/>
    </source>
</evidence>
<evidence type="ECO:0000256" key="3">
    <source>
        <dbReference type="ARBA" id="ARBA00022741"/>
    </source>
</evidence>
<dbReference type="GO" id="GO:0051539">
    <property type="term" value="F:4 iron, 4 sulfur cluster binding"/>
    <property type="evidence" value="ECO:0007669"/>
    <property type="project" value="UniProtKB-KW"/>
</dbReference>
<keyword evidence="6 15" id="KW-0347">Helicase</keyword>
<dbReference type="PANTHER" id="PTHR11472:SF34">
    <property type="entry name" value="REGULATOR OF TELOMERE ELONGATION HELICASE 1"/>
    <property type="match status" value="1"/>
</dbReference>
<evidence type="ECO:0000256" key="10">
    <source>
        <dbReference type="ARBA" id="ARBA00023125"/>
    </source>
</evidence>
<sequence length="822" mass="93305">MSDMTAESDAPPLQLPVGQLVAFACRRGDLIGDTPGGPSAQEGIRAHQKLQKQRPPGSEAEYRLQVQWNCEGQAVILNGRVDILHPQTDLHRPVQLDEIKTTYYPPRQLPETVRQLHWAQLKIYGFCYLLQRRADAENPATDDGRVALQMLWHNLKEKKTYLELHEFSWSELEAFAHAAVSEYLHWHRSWQQHRQQVQTSARALAFPFPDYRPGQRELAVAAYRCLRDGGELVVEAPTGIGKTVSTLFPAIKALGEAQVDQLVYLTAKNSGRQMVRETAARLHDKGLKLSLLEIQARDKTCACRLGLCSRDADGICPRARGFFDRLPAARRQLLGEPQLTPSVIAEVADRLQLCPFELSLQMLPWVDLVVCDFNYVFDPLVRLSALQDHQQRRALLVDEAHNLSDRARVMYSATLNRRDSRRAAAACKSSHPGLRRSIQSLVRSLDKWVTERRQEGATPEAIASRDVELWVTPLSEAECHPAAVTRAAHKVVAEVSQLWELSQPPPEAIGDWLTALYRYLCIEQLQAEQHRCLTRVENRDTPWQEQQLKLLCLNAADYLQQCYQEFHAVIAFSATLRPAAYIYHQLGLRAQSPYLLLPSPFRPQQLGVYLCSYVDTRYQARHRATDALIDMVTRVYRSRPGNYLVFFPSYRFLQQVAQRFAERFPQIELLLQEPGTSDRERAVFLESFSEGRRSLGFAIMGGVFGEGVDYVGERLVGTILVGVGLPQVNEEQELLRRACDTSGDHLGGSGFDIAYRYPGMTRVLQTAGRVIRTESDRGVLILADYRFADPFYRALYPEHWQLQTCSSGEALSNGLSRFWELE</sequence>
<evidence type="ECO:0000256" key="4">
    <source>
        <dbReference type="ARBA" id="ARBA00022763"/>
    </source>
</evidence>
<keyword evidence="1" id="KW-0004">4Fe-4S</keyword>
<keyword evidence="5" id="KW-0378">Hydrolase</keyword>
<gene>
    <name evidence="15" type="ORF">FHS09_003749</name>
</gene>
<dbReference type="InterPro" id="IPR006555">
    <property type="entry name" value="ATP-dep_Helicase_C"/>
</dbReference>
<dbReference type="Pfam" id="PF06733">
    <property type="entry name" value="DEAD_2"/>
    <property type="match status" value="1"/>
</dbReference>
<keyword evidence="4" id="KW-0227">DNA damage</keyword>
<dbReference type="InterPro" id="IPR042493">
    <property type="entry name" value="XPD_DNA_FeS"/>
</dbReference>
<dbReference type="GO" id="GO:0016818">
    <property type="term" value="F:hydrolase activity, acting on acid anhydrides, in phosphorus-containing anhydrides"/>
    <property type="evidence" value="ECO:0007669"/>
    <property type="project" value="InterPro"/>
</dbReference>
<dbReference type="InterPro" id="IPR006554">
    <property type="entry name" value="Helicase-like_DEXD_c2"/>
</dbReference>
<evidence type="ECO:0000256" key="12">
    <source>
        <dbReference type="ARBA" id="ARBA00023235"/>
    </source>
</evidence>
<evidence type="ECO:0000313" key="15">
    <source>
        <dbReference type="EMBL" id="MBB3062899.1"/>
    </source>
</evidence>
<evidence type="ECO:0000256" key="5">
    <source>
        <dbReference type="ARBA" id="ARBA00022801"/>
    </source>
</evidence>
<dbReference type="InterPro" id="IPR010614">
    <property type="entry name" value="RAD3-like_helicase_DEAD"/>
</dbReference>
<dbReference type="EMBL" id="JACHWZ010000021">
    <property type="protein sequence ID" value="MBB3062899.1"/>
    <property type="molecule type" value="Genomic_DNA"/>
</dbReference>
<dbReference type="GO" id="GO:0046872">
    <property type="term" value="F:metal ion binding"/>
    <property type="evidence" value="ECO:0007669"/>
    <property type="project" value="UniProtKB-KW"/>
</dbReference>
<dbReference type="Gene3D" id="1.10.275.40">
    <property type="match status" value="1"/>
</dbReference>
<protein>
    <submittedName>
        <fullName evidence="15">Rad3-related DNA helicase</fullName>
    </submittedName>
</protein>
<keyword evidence="10" id="KW-0238">DNA-binding</keyword>